<dbReference type="RefSeq" id="XP_019739113.1">
    <property type="nucleotide sequence ID" value="XM_019883554.1"/>
</dbReference>
<proteinExistence type="predicted"/>
<evidence type="ECO:0000256" key="9">
    <source>
        <dbReference type="ARBA" id="ARBA00023180"/>
    </source>
</evidence>
<dbReference type="PROSITE" id="PS50055">
    <property type="entry name" value="TYR_PHOSPHATASE_PTP"/>
    <property type="match status" value="1"/>
</dbReference>
<dbReference type="InterPro" id="IPR003595">
    <property type="entry name" value="Tyr_Pase_cat"/>
</dbReference>
<dbReference type="GeneID" id="109523994"/>
<reference evidence="13" key="2">
    <citation type="submission" date="2025-09" db="UniProtKB">
        <authorList>
            <consortium name="Ensembl"/>
        </authorList>
    </citation>
    <scope>IDENTIFICATION</scope>
</reference>
<evidence type="ECO:0000259" key="12">
    <source>
        <dbReference type="PROSITE" id="PS50056"/>
    </source>
</evidence>
<keyword evidence="14" id="KW-1185">Reference proteome</keyword>
<dbReference type="GO" id="GO:0043235">
    <property type="term" value="C:receptor complex"/>
    <property type="evidence" value="ECO:0007669"/>
    <property type="project" value="TreeGrafter"/>
</dbReference>
<evidence type="ECO:0000256" key="6">
    <source>
        <dbReference type="ARBA" id="ARBA00022912"/>
    </source>
</evidence>
<dbReference type="PRINTS" id="PR00700">
    <property type="entry name" value="PRTYPHPHTASE"/>
</dbReference>
<dbReference type="GeneTree" id="ENSGT00940000165368"/>
<evidence type="ECO:0000313" key="14">
    <source>
        <dbReference type="Proteomes" id="UP000264820"/>
    </source>
</evidence>
<feature type="domain" description="Tyrosine-protein phosphatase" evidence="11">
    <location>
        <begin position="44"/>
        <end position="301"/>
    </location>
</feature>
<keyword evidence="9" id="KW-0325">Glycoprotein</keyword>
<name>A0A3Q3DL01_HIPCM</name>
<dbReference type="InterPro" id="IPR029021">
    <property type="entry name" value="Prot-tyrosine_phosphatase-like"/>
</dbReference>
<dbReference type="GO" id="GO:0016020">
    <property type="term" value="C:membrane"/>
    <property type="evidence" value="ECO:0007669"/>
    <property type="project" value="UniProtKB-SubCell"/>
</dbReference>
<dbReference type="AlphaFoldDB" id="A0A3Q3DL01"/>
<dbReference type="SUPFAM" id="SSF52799">
    <property type="entry name" value="(Phosphotyrosine protein) phosphatases II"/>
    <property type="match status" value="1"/>
</dbReference>
<dbReference type="GO" id="GO:0004725">
    <property type="term" value="F:protein tyrosine phosphatase activity"/>
    <property type="evidence" value="ECO:0007669"/>
    <property type="project" value="UniProtKB-EC"/>
</dbReference>
<dbReference type="Pfam" id="PF00102">
    <property type="entry name" value="Y_phosphatase"/>
    <property type="match status" value="1"/>
</dbReference>
<organism evidence="13 14">
    <name type="scientific">Hippocampus comes</name>
    <name type="common">Tiger tail seahorse</name>
    <dbReference type="NCBI Taxonomy" id="109280"/>
    <lineage>
        <taxon>Eukaryota</taxon>
        <taxon>Metazoa</taxon>
        <taxon>Chordata</taxon>
        <taxon>Craniata</taxon>
        <taxon>Vertebrata</taxon>
        <taxon>Euteleostomi</taxon>
        <taxon>Actinopterygii</taxon>
        <taxon>Neopterygii</taxon>
        <taxon>Teleostei</taxon>
        <taxon>Neoteleostei</taxon>
        <taxon>Acanthomorphata</taxon>
        <taxon>Syngnathiaria</taxon>
        <taxon>Syngnathiformes</taxon>
        <taxon>Syngnathoidei</taxon>
        <taxon>Syngnathidae</taxon>
        <taxon>Hippocampus</taxon>
    </lineage>
</organism>
<dbReference type="InterPro" id="IPR000242">
    <property type="entry name" value="PTP_cat"/>
</dbReference>
<comment type="catalytic activity">
    <reaction evidence="10">
        <text>O-phospho-L-tyrosyl-[protein] + H2O = L-tyrosyl-[protein] + phosphate</text>
        <dbReference type="Rhea" id="RHEA:10684"/>
        <dbReference type="Rhea" id="RHEA-COMP:10136"/>
        <dbReference type="Rhea" id="RHEA-COMP:20101"/>
        <dbReference type="ChEBI" id="CHEBI:15377"/>
        <dbReference type="ChEBI" id="CHEBI:43474"/>
        <dbReference type="ChEBI" id="CHEBI:46858"/>
        <dbReference type="ChEBI" id="CHEBI:61978"/>
        <dbReference type="EC" id="3.1.3.48"/>
    </reaction>
</comment>
<dbReference type="PANTHER" id="PTHR46957">
    <property type="entry name" value="CYTOKINE RECEPTOR"/>
    <property type="match status" value="1"/>
</dbReference>
<keyword evidence="6" id="KW-0904">Protein phosphatase</keyword>
<keyword evidence="8" id="KW-0472">Membrane</keyword>
<dbReference type="InterPro" id="IPR016130">
    <property type="entry name" value="Tyr_Pase_AS"/>
</dbReference>
<evidence type="ECO:0000256" key="2">
    <source>
        <dbReference type="ARBA" id="ARBA00013064"/>
    </source>
</evidence>
<evidence type="ECO:0000256" key="7">
    <source>
        <dbReference type="ARBA" id="ARBA00022989"/>
    </source>
</evidence>
<keyword evidence="5" id="KW-0378">Hydrolase</keyword>
<dbReference type="SMART" id="SM00404">
    <property type="entry name" value="PTPc_motif"/>
    <property type="match status" value="1"/>
</dbReference>
<accession>A0A3Q3DL01</accession>
<evidence type="ECO:0000256" key="5">
    <source>
        <dbReference type="ARBA" id="ARBA00022801"/>
    </source>
</evidence>
<sequence length="334" mass="38012">MGSVYSCLGNSRVKCLFCSASRDVSLADFPGHFSTLSMDKNRGFSEEYEGLAVVGIGHTQNAALVPENMEKNRFTNVLPYDWSRVKLQTTNGNSDYINASYMPGYSKSREYIAAQGPLPSTVSDFWRMIWELRVTAIVMVTNCTEGRWTKCEHYWPAQGETCLQRGLTITTASEQQHTDWTLREFRVKHKDGTGERTVKHFHFTAWPDHGVPQCTDVLIRFRGLVRQHIEANRTRAPTVVHCSAGVGRTGTIIALDVLLQQLYRDKEVGINAFVHNMRLRRPHMVQTESQYVFLHRCIMDCLQSRGESDENISQNLDVIYANATALREFHKTAI</sequence>
<dbReference type="FunFam" id="3.90.190.10:FF:000009">
    <property type="entry name" value="Receptor-type tyrosine-protein phosphatase beta"/>
    <property type="match status" value="1"/>
</dbReference>
<feature type="domain" description="Tyrosine specific protein phosphatases" evidence="12">
    <location>
        <begin position="219"/>
        <end position="292"/>
    </location>
</feature>
<evidence type="ECO:0000256" key="4">
    <source>
        <dbReference type="ARBA" id="ARBA00022729"/>
    </source>
</evidence>
<dbReference type="OrthoDB" id="8609993at2759"/>
<evidence type="ECO:0000256" key="3">
    <source>
        <dbReference type="ARBA" id="ARBA00022692"/>
    </source>
</evidence>
<dbReference type="OMA" id="THLQWCG"/>
<evidence type="ECO:0000256" key="1">
    <source>
        <dbReference type="ARBA" id="ARBA00004479"/>
    </source>
</evidence>
<dbReference type="Ensembl" id="ENSHCOT00000022539.1">
    <property type="protein sequence ID" value="ENSHCOP00000014815.1"/>
    <property type="gene ID" value="ENSHCOG00000018293.1"/>
</dbReference>
<keyword evidence="7" id="KW-1133">Transmembrane helix</keyword>
<dbReference type="EC" id="3.1.3.48" evidence="2"/>
<dbReference type="STRING" id="109280.ENSHCOP00000014815"/>
<dbReference type="PANTHER" id="PTHR46957:SF10">
    <property type="entry name" value="PROTEIN TYROSINE PHOSPHATASE, RECEPTOR TYPE, H"/>
    <property type="match status" value="1"/>
</dbReference>
<dbReference type="PROSITE" id="PS50056">
    <property type="entry name" value="TYR_PHOSPHATASE_2"/>
    <property type="match status" value="1"/>
</dbReference>
<evidence type="ECO:0000313" key="13">
    <source>
        <dbReference type="Ensembl" id="ENSHCOP00000014815.1"/>
    </source>
</evidence>
<keyword evidence="4" id="KW-0732">Signal</keyword>
<protein>
    <recommendedName>
        <fullName evidence="2">protein-tyrosine-phosphatase</fullName>
        <ecNumber evidence="2">3.1.3.48</ecNumber>
    </recommendedName>
</protein>
<dbReference type="PROSITE" id="PS00383">
    <property type="entry name" value="TYR_PHOSPHATASE_1"/>
    <property type="match status" value="1"/>
</dbReference>
<keyword evidence="3" id="KW-0812">Transmembrane</keyword>
<evidence type="ECO:0000256" key="8">
    <source>
        <dbReference type="ARBA" id="ARBA00023136"/>
    </source>
</evidence>
<comment type="subcellular location">
    <subcellularLocation>
        <location evidence="1">Membrane</location>
        <topology evidence="1">Single-pass type I membrane protein</topology>
    </subcellularLocation>
</comment>
<dbReference type="Gene3D" id="3.90.190.10">
    <property type="entry name" value="Protein tyrosine phosphatase superfamily"/>
    <property type="match status" value="1"/>
</dbReference>
<dbReference type="InterPro" id="IPR000387">
    <property type="entry name" value="Tyr_Pase_dom"/>
</dbReference>
<dbReference type="InterPro" id="IPR050713">
    <property type="entry name" value="RTP_Phos/Ushers"/>
</dbReference>
<dbReference type="Proteomes" id="UP000264820">
    <property type="component" value="Unplaced"/>
</dbReference>
<evidence type="ECO:0000256" key="10">
    <source>
        <dbReference type="ARBA" id="ARBA00051722"/>
    </source>
</evidence>
<reference evidence="13" key="1">
    <citation type="submission" date="2025-08" db="UniProtKB">
        <authorList>
            <consortium name="Ensembl"/>
        </authorList>
    </citation>
    <scope>IDENTIFICATION</scope>
</reference>
<dbReference type="SMART" id="SM00194">
    <property type="entry name" value="PTPc"/>
    <property type="match status" value="1"/>
</dbReference>
<evidence type="ECO:0000259" key="11">
    <source>
        <dbReference type="PROSITE" id="PS50055"/>
    </source>
</evidence>